<dbReference type="GO" id="GO:0003713">
    <property type="term" value="F:transcription coactivator activity"/>
    <property type="evidence" value="ECO:0007669"/>
    <property type="project" value="TreeGrafter"/>
</dbReference>
<feature type="region of interest" description="Disordered" evidence="12">
    <location>
        <begin position="1341"/>
        <end position="1393"/>
    </location>
</feature>
<evidence type="ECO:0000259" key="13">
    <source>
        <dbReference type="Pfam" id="PF06333"/>
    </source>
</evidence>
<feature type="compositionally biased region" description="Polar residues" evidence="12">
    <location>
        <begin position="488"/>
        <end position="498"/>
    </location>
</feature>
<dbReference type="PANTHER" id="PTHR48249">
    <property type="entry name" value="MEDIATOR OF RNA POLYMERASE II TRANSCRIPTION SUBUNIT 13"/>
    <property type="match status" value="1"/>
</dbReference>
<comment type="caution">
    <text evidence="16">The sequence shown here is derived from an EMBL/GenBank/DDBJ whole genome shotgun (WGS) entry which is preliminary data.</text>
</comment>
<feature type="compositionally biased region" description="Polar residues" evidence="12">
    <location>
        <begin position="1341"/>
        <end position="1359"/>
    </location>
</feature>
<feature type="region of interest" description="Disordered" evidence="12">
    <location>
        <begin position="712"/>
        <end position="819"/>
    </location>
</feature>
<accession>A0AAN9U290</accession>
<sequence length="1509" mass="164158">MDPGEYETNILLIDNISSVAFKIYKPVVSNSSAYTLPVADVEHTLRKGGNLVYADPLRLVLWCFSLTANDGSSIGQPGEPSLGANLDVCGYRLALVEEGGLEPINLLKHRIMPPNCLVTPVSSSPGGPALDTAMRGTQTPGVIIQPAGFPLEGDAKSSFGPPVDSKGYGSIPAKDIHEFFIAAVLASLSHKFCNKTGAIPLDSKTFILPSNAADSDISLPMSAPMLASLRVHLTTTGSLLIGMSTSLAQGLQSNSDGLSLSLPQNGATILAAPLGVFGTCQFLTEGDQTSVDGSLDGSPDTQITRFRPDMGGRPSQWRNKCYKLLEMRGISSITLSRSSWVNIQLLRRRPNEHRSDGKHTPVMISQTQLMWPAVLCFRKRTRNPFALNYTVDPAGTSFRDGFDALEHAKTWFIGNGEREELLARRKKEREVAVPKEAREMDPRLLQQNSVSSPLAMRRTSNTGAGGAMYPTPPDGVQNPAGVPFHIEGTTSSSESQVPSAAIADIDTTMTAPGDIGDAFDDDWDGPDSKRDQSLIQGDDWELNNDVFVDTDITDADFNFFDEQPGMMDVSLPDLSDIGNALPRMESSDQSTIPVSQRPPDVAALKTSNSPAPPVFAKPALKHARSSLGESRQRNNSKVAPSTGVKRPSSPFDPAAVYKRLKASVGSGFQSSSNITKSPARRESVFDKLAFSSSLTTVNKKYEQSGRFDFHWDKEDETTPRRSGSPPTTDYLRRHGKSRRTLKALPSHIGAQSAETPGTAEGYSIELDSGKDGNSTSDADEVSLVSDQDDASDFSDEPSSPTRLSVRRRRFGDDNESLAPSLRDVEMLDEPQSCSGADLSKLFNDPSEIPIARYFADAEPVSQRLIYGDDEFMMIAQILTEQAVSCYLKISMPNSTATHLDLSSPQRDIVYGTRNSLQTLQTILPPCLQSASVCHLRQLLEVQDVPLIATPNRMQPRPPGGPEQRPSLVQIPPPHLELRRHESRLSVLPTAAKFWESLGLGPSQGPKDVQSVCVFPNLDGLANNAGIFLDRLRSVYESLKLGNFERMTSSANTQNGLVSFEVDKTNNAPIASQGSRFGSPLSEDMAKLAVSIFNSSAVSKNFVIYFVYTPDNPNTIVDSCAAFQRLFEIYKRALADRKKPAQNELVLQLVSLDDIATSTSMVVLSPCDYTRMCLETYDRCTLFGGAMPSPAIVLEQPMTRGIDFHLRNPPSAHILHENSCMHIAYSQSVDERWITAAWTDNRGSKQMTASYCLGRKGKPLSRSFSEVAQEIWTTTYDLISIWKVHWRIIITKTGPMDQQEISDWVTLAQAGAKSSLTLVLLTVDTNPSLQLIPPMPKVPTTAKSSFYSTPVPTPQPSMLSPEQAGNPPTPKGAPISSQNAATPGADNNTAEADSDASLVDVTDITWAAIASHRLNVSHSLVDPNPALVSGYLIKRGGSRPEDPPAVMEVNVIYAEGNPRVHEMLLREMLTYFRGLGTIARARSVTGQEGDVRPWHVAAAEKGMQALYQLM</sequence>
<evidence type="ECO:0000256" key="2">
    <source>
        <dbReference type="ARBA" id="ARBA00009354"/>
    </source>
</evidence>
<feature type="compositionally biased region" description="Low complexity" evidence="12">
    <location>
        <begin position="500"/>
        <end position="516"/>
    </location>
</feature>
<feature type="domain" description="Mediator complex subunit Med13 C-terminal" evidence="13">
    <location>
        <begin position="1188"/>
        <end position="1498"/>
    </location>
</feature>
<evidence type="ECO:0000313" key="17">
    <source>
        <dbReference type="Proteomes" id="UP001320245"/>
    </source>
</evidence>
<evidence type="ECO:0000256" key="3">
    <source>
        <dbReference type="ARBA" id="ARBA00019618"/>
    </source>
</evidence>
<evidence type="ECO:0000256" key="10">
    <source>
        <dbReference type="ARBA" id="ARBA00032008"/>
    </source>
</evidence>
<dbReference type="InterPro" id="IPR041285">
    <property type="entry name" value="MID_MedPIWI"/>
</dbReference>
<keyword evidence="4 11" id="KW-0678">Repressor</keyword>
<keyword evidence="6 11" id="KW-0010">Activator</keyword>
<dbReference type="EMBL" id="JAJSPL020000033">
    <property type="protein sequence ID" value="KAK7736594.1"/>
    <property type="molecule type" value="Genomic_DNA"/>
</dbReference>
<dbReference type="Pfam" id="PF18296">
    <property type="entry name" value="MID_MedPIWI"/>
    <property type="match status" value="1"/>
</dbReference>
<comment type="subunit">
    <text evidence="11">Component of the SRB8-11 complex, which itself associates with the Mediator complex.</text>
</comment>
<proteinExistence type="inferred from homology"/>
<keyword evidence="8 11" id="KW-0539">Nucleus</keyword>
<dbReference type="InterPro" id="IPR051139">
    <property type="entry name" value="Mediator_complx_sub13"/>
</dbReference>
<dbReference type="Pfam" id="PF11597">
    <property type="entry name" value="Med13_N"/>
    <property type="match status" value="1"/>
</dbReference>
<evidence type="ECO:0000256" key="11">
    <source>
        <dbReference type="RuleBase" id="RU364134"/>
    </source>
</evidence>
<reference evidence="16 17" key="1">
    <citation type="journal article" date="2023" name="PLoS ONE">
        <title>Cytospora paraplurivora sp. nov. isolated from orchards with fruit tree decline syndrome in Ontario, Canada.</title>
        <authorList>
            <person name="Ilyukhin E."/>
            <person name="Nguyen H.D.T."/>
            <person name="Castle A.J."/>
            <person name="Ellouze W."/>
        </authorList>
    </citation>
    <scope>NUCLEOTIDE SEQUENCE [LARGE SCALE GENOMIC DNA]</scope>
    <source>
        <strain evidence="16 17">FDS-564</strain>
    </source>
</reference>
<name>A0AAN9U290_9PEZI</name>
<dbReference type="Pfam" id="PF06333">
    <property type="entry name" value="Med13_C"/>
    <property type="match status" value="1"/>
</dbReference>
<dbReference type="GO" id="GO:0045944">
    <property type="term" value="P:positive regulation of transcription by RNA polymerase II"/>
    <property type="evidence" value="ECO:0007669"/>
    <property type="project" value="TreeGrafter"/>
</dbReference>
<keyword evidence="17" id="KW-1185">Reference proteome</keyword>
<feature type="domain" description="MID" evidence="15">
    <location>
        <begin position="1006"/>
        <end position="1179"/>
    </location>
</feature>
<evidence type="ECO:0000256" key="6">
    <source>
        <dbReference type="ARBA" id="ARBA00023159"/>
    </source>
</evidence>
<feature type="compositionally biased region" description="Polar residues" evidence="12">
    <location>
        <begin position="627"/>
        <end position="639"/>
    </location>
</feature>
<keyword evidence="5 11" id="KW-0805">Transcription regulation</keyword>
<feature type="compositionally biased region" description="Polar residues" evidence="12">
    <location>
        <begin position="1374"/>
        <end position="1390"/>
    </location>
</feature>
<feature type="region of interest" description="Disordered" evidence="12">
    <location>
        <begin position="578"/>
        <end position="652"/>
    </location>
</feature>
<evidence type="ECO:0000256" key="9">
    <source>
        <dbReference type="ARBA" id="ARBA00025661"/>
    </source>
</evidence>
<evidence type="ECO:0000256" key="1">
    <source>
        <dbReference type="ARBA" id="ARBA00004123"/>
    </source>
</evidence>
<evidence type="ECO:0000256" key="8">
    <source>
        <dbReference type="ARBA" id="ARBA00023242"/>
    </source>
</evidence>
<evidence type="ECO:0000256" key="5">
    <source>
        <dbReference type="ARBA" id="ARBA00023015"/>
    </source>
</evidence>
<gene>
    <name evidence="16" type="ORF">SLS53_007026</name>
</gene>
<comment type="function">
    <text evidence="9 11">Component of the SRB8-11 complex. The SRB8-11 complex is a regulatory module of the Mediator complex which is itself involved in regulation of basal and activated RNA polymerase II-dependent transcription. The SRB8-11 complex may be involved in the transcriptional repression of a subset of genes regulated by Mediator. It may inhibit the association of the Mediator complex with RNA polymerase II to form the holoenzyme complex.</text>
</comment>
<feature type="domain" description="Mediator complex subunit Med13 N-terminal" evidence="14">
    <location>
        <begin position="3"/>
        <end position="378"/>
    </location>
</feature>
<feature type="region of interest" description="Disordered" evidence="12">
    <location>
        <begin position="462"/>
        <end position="533"/>
    </location>
</feature>
<evidence type="ECO:0000259" key="14">
    <source>
        <dbReference type="Pfam" id="PF11597"/>
    </source>
</evidence>
<keyword evidence="7 11" id="KW-0804">Transcription</keyword>
<evidence type="ECO:0000259" key="15">
    <source>
        <dbReference type="Pfam" id="PF18296"/>
    </source>
</evidence>
<dbReference type="GO" id="GO:0016592">
    <property type="term" value="C:mediator complex"/>
    <property type="evidence" value="ECO:0007669"/>
    <property type="project" value="InterPro"/>
</dbReference>
<feature type="compositionally biased region" description="Acidic residues" evidence="12">
    <location>
        <begin position="786"/>
        <end position="795"/>
    </location>
</feature>
<comment type="subcellular location">
    <subcellularLocation>
        <location evidence="1 11">Nucleus</location>
    </subcellularLocation>
</comment>
<comment type="similarity">
    <text evidence="2 11">Belongs to the Mediator complex subunit 13 family.</text>
</comment>
<dbReference type="PANTHER" id="PTHR48249:SF3">
    <property type="entry name" value="MEDIATOR OF RNA POLYMERASE II TRANSCRIPTION SUBUNIT 13"/>
    <property type="match status" value="1"/>
</dbReference>
<dbReference type="InterPro" id="IPR009401">
    <property type="entry name" value="Med13_C"/>
</dbReference>
<evidence type="ECO:0000313" key="16">
    <source>
        <dbReference type="EMBL" id="KAK7736594.1"/>
    </source>
</evidence>
<dbReference type="Proteomes" id="UP001320245">
    <property type="component" value="Unassembled WGS sequence"/>
</dbReference>
<evidence type="ECO:0000256" key="4">
    <source>
        <dbReference type="ARBA" id="ARBA00022491"/>
    </source>
</evidence>
<protein>
    <recommendedName>
        <fullName evidence="3 11">Mediator of RNA polymerase II transcription subunit 13</fullName>
    </recommendedName>
    <alternativeName>
        <fullName evidence="10 11">Mediator complex subunit 13</fullName>
    </alternativeName>
</protein>
<organism evidence="16 17">
    <name type="scientific">Cytospora paraplurivora</name>
    <dbReference type="NCBI Taxonomy" id="2898453"/>
    <lineage>
        <taxon>Eukaryota</taxon>
        <taxon>Fungi</taxon>
        <taxon>Dikarya</taxon>
        <taxon>Ascomycota</taxon>
        <taxon>Pezizomycotina</taxon>
        <taxon>Sordariomycetes</taxon>
        <taxon>Sordariomycetidae</taxon>
        <taxon>Diaporthales</taxon>
        <taxon>Cytosporaceae</taxon>
        <taxon>Cytospora</taxon>
    </lineage>
</organism>
<dbReference type="InterPro" id="IPR021643">
    <property type="entry name" value="Mediator_Med13_N"/>
</dbReference>
<evidence type="ECO:0000256" key="12">
    <source>
        <dbReference type="SAM" id="MobiDB-lite"/>
    </source>
</evidence>
<evidence type="ECO:0000256" key="7">
    <source>
        <dbReference type="ARBA" id="ARBA00023163"/>
    </source>
</evidence>